<dbReference type="OrthoDB" id="9802326at2"/>
<keyword evidence="7 13" id="KW-0547">Nucleotide-binding</keyword>
<dbReference type="PANTHER" id="PTHR42918">
    <property type="entry name" value="LYSYL-TRNA SYNTHETASE"/>
    <property type="match status" value="1"/>
</dbReference>
<feature type="domain" description="Aminoacyl-transfer RNA synthetases class-II family profile" evidence="15">
    <location>
        <begin position="202"/>
        <end position="510"/>
    </location>
</feature>
<comment type="subcellular location">
    <subcellularLocation>
        <location evidence="1 13">Cytoplasm</location>
    </subcellularLocation>
</comment>
<dbReference type="Proteomes" id="UP000050580">
    <property type="component" value="Unassembled WGS sequence"/>
</dbReference>
<dbReference type="RefSeq" id="WP_046741564.1">
    <property type="nucleotide sequence ID" value="NZ_LBNQ01000022.1"/>
</dbReference>
<accession>A0A0U1Q0N4</accession>
<evidence type="ECO:0000256" key="14">
    <source>
        <dbReference type="RuleBase" id="RU000336"/>
    </source>
</evidence>
<dbReference type="NCBIfam" id="TIGR00499">
    <property type="entry name" value="lysS_bact"/>
    <property type="match status" value="1"/>
</dbReference>
<dbReference type="PATRIC" id="fig|1610491.3.peg.1443"/>
<dbReference type="InterPro" id="IPR006195">
    <property type="entry name" value="aa-tRNA-synth_II"/>
</dbReference>
<dbReference type="NCBIfam" id="NF001756">
    <property type="entry name" value="PRK00484.1"/>
    <property type="match status" value="1"/>
</dbReference>
<proteinExistence type="inferred from homology"/>
<dbReference type="PANTHER" id="PTHR42918:SF15">
    <property type="entry name" value="LYSINE--TRNA LIGASE, CHLOROPLASTIC_MITOCHONDRIAL"/>
    <property type="match status" value="1"/>
</dbReference>
<dbReference type="GO" id="GO:0006430">
    <property type="term" value="P:lysyl-tRNA aminoacylation"/>
    <property type="evidence" value="ECO:0007669"/>
    <property type="project" value="UniProtKB-UniRule"/>
</dbReference>
<comment type="similarity">
    <text evidence="2 13">Belongs to the class-II aminoacyl-tRNA synthetase family.</text>
</comment>
<evidence type="ECO:0000256" key="5">
    <source>
        <dbReference type="ARBA" id="ARBA00022598"/>
    </source>
</evidence>
<dbReference type="GO" id="GO:0000287">
    <property type="term" value="F:magnesium ion binding"/>
    <property type="evidence" value="ECO:0007669"/>
    <property type="project" value="UniProtKB-UniRule"/>
</dbReference>
<comment type="subunit">
    <text evidence="3 13">Homodimer.</text>
</comment>
<evidence type="ECO:0000256" key="2">
    <source>
        <dbReference type="ARBA" id="ARBA00008226"/>
    </source>
</evidence>
<dbReference type="InterPro" id="IPR018149">
    <property type="entry name" value="Lys-tRNA-synth_II_C"/>
</dbReference>
<dbReference type="GO" id="GO:0004824">
    <property type="term" value="F:lysine-tRNA ligase activity"/>
    <property type="evidence" value="ECO:0007669"/>
    <property type="project" value="UniProtKB-UniRule"/>
</dbReference>
<dbReference type="Gene3D" id="3.30.930.10">
    <property type="entry name" value="Bira Bifunctional Protein, Domain 2"/>
    <property type="match status" value="1"/>
</dbReference>
<evidence type="ECO:0000256" key="9">
    <source>
        <dbReference type="ARBA" id="ARBA00022842"/>
    </source>
</evidence>
<dbReference type="GO" id="GO:0042803">
    <property type="term" value="F:protein homodimerization activity"/>
    <property type="evidence" value="ECO:0007669"/>
    <property type="project" value="UniProtKB-ARBA"/>
</dbReference>
<dbReference type="STRING" id="1610491.AAV94_06810"/>
<comment type="catalytic activity">
    <reaction evidence="12 13 14">
        <text>tRNA(Lys) + L-lysine + ATP = L-lysyl-tRNA(Lys) + AMP + diphosphate</text>
        <dbReference type="Rhea" id="RHEA:20792"/>
        <dbReference type="Rhea" id="RHEA-COMP:9696"/>
        <dbReference type="Rhea" id="RHEA-COMP:9697"/>
        <dbReference type="ChEBI" id="CHEBI:30616"/>
        <dbReference type="ChEBI" id="CHEBI:32551"/>
        <dbReference type="ChEBI" id="CHEBI:33019"/>
        <dbReference type="ChEBI" id="CHEBI:78442"/>
        <dbReference type="ChEBI" id="CHEBI:78529"/>
        <dbReference type="ChEBI" id="CHEBI:456215"/>
        <dbReference type="EC" id="6.1.1.6"/>
    </reaction>
</comment>
<keyword evidence="9 13" id="KW-0460">Magnesium</keyword>
<dbReference type="InterPro" id="IPR044136">
    <property type="entry name" value="Lys-tRNA-ligase_II_N"/>
</dbReference>
<dbReference type="GO" id="GO:0000049">
    <property type="term" value="F:tRNA binding"/>
    <property type="evidence" value="ECO:0007669"/>
    <property type="project" value="TreeGrafter"/>
</dbReference>
<evidence type="ECO:0000256" key="10">
    <source>
        <dbReference type="ARBA" id="ARBA00022917"/>
    </source>
</evidence>
<dbReference type="InterPro" id="IPR004364">
    <property type="entry name" value="Aa-tRNA-synt_II"/>
</dbReference>
<evidence type="ECO:0000256" key="1">
    <source>
        <dbReference type="ARBA" id="ARBA00004496"/>
    </source>
</evidence>
<sequence length="519" mass="59331">MSEQTPSPISETVPLGTQEENQLIAERREKLQALREAAKAQGVAAFPNDFRPQHRAQPLHAQYDSVAPEQLEAEGLRVSIAGRMMLKRIMGKASFATIQDATGRIQLYITRDAVGEALYAQFKRWDLGDIVAAEGLLFKTKTGELSVKVETLRLLTKSLRPLPDKFHGVADQELKYRQRYVDLITDETTRQRFVQRSQGVNAIRSFMVEHGFLEVETPMLHPIPGGANAKPFVTYHNALDQEMFLRIAPELYLKRLIVGGFERVFEINRNFRNEGISVRHNPEFTMMEFYAAYWNYLDLMDFTEALLRHTAQQTAGQLQLSYQGKEVDLAQPFARMTIREAIRAHCDGGEHVDERDWLLQQLRKAGLSEQEHQLSGRSLANLQVLLFEEAVEQQLWQPTFIMEHPTEISPLARANDQRPEVTERFELYITGREMANGFSELNDAEDQAERFNAQVQAKDSGDDEAMYFDHDFVRALEYGMPPTGGCGIGIDRLMMLLTDSPSIRDVILFPALRRQQQER</sequence>
<dbReference type="PROSITE" id="PS50862">
    <property type="entry name" value="AA_TRNA_LIGASE_II"/>
    <property type="match status" value="1"/>
</dbReference>
<dbReference type="FunFam" id="3.30.930.10:FF:000001">
    <property type="entry name" value="Lysine--tRNA ligase"/>
    <property type="match status" value="1"/>
</dbReference>
<dbReference type="FunFam" id="2.40.50.140:FF:000024">
    <property type="entry name" value="Lysine--tRNA ligase"/>
    <property type="match status" value="1"/>
</dbReference>
<evidence type="ECO:0000256" key="6">
    <source>
        <dbReference type="ARBA" id="ARBA00022723"/>
    </source>
</evidence>
<evidence type="ECO:0000256" key="13">
    <source>
        <dbReference type="HAMAP-Rule" id="MF_00252"/>
    </source>
</evidence>
<evidence type="ECO:0000256" key="3">
    <source>
        <dbReference type="ARBA" id="ARBA00011738"/>
    </source>
</evidence>
<feature type="binding site" evidence="13">
    <location>
        <position position="433"/>
    </location>
    <ligand>
        <name>Mg(2+)</name>
        <dbReference type="ChEBI" id="CHEBI:18420"/>
        <label>1</label>
    </ligand>
</feature>
<reference evidence="16 17" key="1">
    <citation type="submission" date="2015-05" db="EMBL/GenBank/DDBJ databases">
        <title>Draft genome sequence of Lampropedia sp. CT6, isolated from the microbial mat of a hot water spring, located at Manikaran, India.</title>
        <authorList>
            <person name="Tripathi C."/>
            <person name="Rani P."/>
            <person name="Mahato N.K."/>
            <person name="Lal R."/>
        </authorList>
    </citation>
    <scope>NUCLEOTIDE SEQUENCE [LARGE SCALE GENOMIC DNA]</scope>
    <source>
        <strain evidence="16 17">CT6</strain>
    </source>
</reference>
<evidence type="ECO:0000256" key="7">
    <source>
        <dbReference type="ARBA" id="ARBA00022741"/>
    </source>
</evidence>
<dbReference type="EC" id="6.1.1.6" evidence="13"/>
<keyword evidence="11 13" id="KW-0030">Aminoacyl-tRNA synthetase</keyword>
<evidence type="ECO:0000256" key="12">
    <source>
        <dbReference type="ARBA" id="ARBA00048573"/>
    </source>
</evidence>
<evidence type="ECO:0000256" key="11">
    <source>
        <dbReference type="ARBA" id="ARBA00023146"/>
    </source>
</evidence>
<dbReference type="PRINTS" id="PR00982">
    <property type="entry name" value="TRNASYNTHLYS"/>
</dbReference>
<name>A0A0U1Q0N4_9BURK</name>
<dbReference type="GO" id="GO:0005524">
    <property type="term" value="F:ATP binding"/>
    <property type="evidence" value="ECO:0007669"/>
    <property type="project" value="UniProtKB-UniRule"/>
</dbReference>
<gene>
    <name evidence="13" type="primary">lysS</name>
    <name evidence="16" type="ORF">AAV94_06810</name>
</gene>
<dbReference type="InterPro" id="IPR004365">
    <property type="entry name" value="NA-bd_OB_tRNA"/>
</dbReference>
<keyword evidence="4 13" id="KW-0963">Cytoplasm</keyword>
<evidence type="ECO:0000256" key="4">
    <source>
        <dbReference type="ARBA" id="ARBA00022490"/>
    </source>
</evidence>
<dbReference type="CDD" id="cd04322">
    <property type="entry name" value="LysRS_N"/>
    <property type="match status" value="1"/>
</dbReference>
<dbReference type="Pfam" id="PF01336">
    <property type="entry name" value="tRNA_anti-codon"/>
    <property type="match status" value="1"/>
</dbReference>
<evidence type="ECO:0000313" key="16">
    <source>
        <dbReference type="EMBL" id="KKW68165.1"/>
    </source>
</evidence>
<evidence type="ECO:0000256" key="8">
    <source>
        <dbReference type="ARBA" id="ARBA00022840"/>
    </source>
</evidence>
<keyword evidence="5 13" id="KW-0436">Ligase</keyword>
<comment type="caution">
    <text evidence="16">The sequence shown here is derived from an EMBL/GenBank/DDBJ whole genome shotgun (WGS) entry which is preliminary data.</text>
</comment>
<feature type="binding site" evidence="13">
    <location>
        <position position="426"/>
    </location>
    <ligand>
        <name>Mg(2+)</name>
        <dbReference type="ChEBI" id="CHEBI:18420"/>
        <label>1</label>
    </ligand>
</feature>
<dbReference type="InterPro" id="IPR012340">
    <property type="entry name" value="NA-bd_OB-fold"/>
</dbReference>
<evidence type="ECO:0000259" key="15">
    <source>
        <dbReference type="PROSITE" id="PS50862"/>
    </source>
</evidence>
<dbReference type="HAMAP" id="MF_00252">
    <property type="entry name" value="Lys_tRNA_synth_class2"/>
    <property type="match status" value="1"/>
</dbReference>
<dbReference type="GO" id="GO:0005829">
    <property type="term" value="C:cytosol"/>
    <property type="evidence" value="ECO:0007669"/>
    <property type="project" value="TreeGrafter"/>
</dbReference>
<dbReference type="InterPro" id="IPR045864">
    <property type="entry name" value="aa-tRNA-synth_II/BPL/LPL"/>
</dbReference>
<dbReference type="Pfam" id="PF00152">
    <property type="entry name" value="tRNA-synt_2"/>
    <property type="match status" value="1"/>
</dbReference>
<feature type="binding site" evidence="13">
    <location>
        <position position="433"/>
    </location>
    <ligand>
        <name>Mg(2+)</name>
        <dbReference type="ChEBI" id="CHEBI:18420"/>
        <label>2</label>
    </ligand>
</feature>
<dbReference type="SUPFAM" id="SSF50249">
    <property type="entry name" value="Nucleic acid-binding proteins"/>
    <property type="match status" value="1"/>
</dbReference>
<dbReference type="Gene3D" id="2.40.50.140">
    <property type="entry name" value="Nucleic acid-binding proteins"/>
    <property type="match status" value="1"/>
</dbReference>
<dbReference type="SUPFAM" id="SSF55681">
    <property type="entry name" value="Class II aaRS and biotin synthetases"/>
    <property type="match status" value="1"/>
</dbReference>
<keyword evidence="8 13" id="KW-0067">ATP-binding</keyword>
<comment type="cofactor">
    <cofactor evidence="13 14">
        <name>Mg(2+)</name>
        <dbReference type="ChEBI" id="CHEBI:18420"/>
    </cofactor>
    <text evidence="13 14">Binds 3 Mg(2+) ions per subunit.</text>
</comment>
<evidence type="ECO:0000313" key="17">
    <source>
        <dbReference type="Proteomes" id="UP000050580"/>
    </source>
</evidence>
<dbReference type="EMBL" id="LBNQ01000022">
    <property type="protein sequence ID" value="KKW68165.1"/>
    <property type="molecule type" value="Genomic_DNA"/>
</dbReference>
<dbReference type="AlphaFoldDB" id="A0A0U1Q0N4"/>
<dbReference type="InterPro" id="IPR002313">
    <property type="entry name" value="Lys-tRNA-ligase_II"/>
</dbReference>
<organism evidence="16 17">
    <name type="scientific">Lampropedia cohaerens</name>
    <dbReference type="NCBI Taxonomy" id="1610491"/>
    <lineage>
        <taxon>Bacteria</taxon>
        <taxon>Pseudomonadati</taxon>
        <taxon>Pseudomonadota</taxon>
        <taxon>Betaproteobacteria</taxon>
        <taxon>Burkholderiales</taxon>
        <taxon>Comamonadaceae</taxon>
        <taxon>Lampropedia</taxon>
    </lineage>
</organism>
<dbReference type="CDD" id="cd00775">
    <property type="entry name" value="LysRS_core"/>
    <property type="match status" value="1"/>
</dbReference>
<keyword evidence="6 13" id="KW-0479">Metal-binding</keyword>
<keyword evidence="17" id="KW-1185">Reference proteome</keyword>
<protein>
    <recommendedName>
        <fullName evidence="13">Lysine--tRNA ligase</fullName>
        <ecNumber evidence="13">6.1.1.6</ecNumber>
    </recommendedName>
    <alternativeName>
        <fullName evidence="13">Lysyl-tRNA synthetase</fullName>
        <shortName evidence="13">LysRS</shortName>
    </alternativeName>
</protein>
<keyword evidence="10 13" id="KW-0648">Protein biosynthesis</keyword>